<dbReference type="Proteomes" id="UP001056120">
    <property type="component" value="Linkage Group LG03"/>
</dbReference>
<accession>A0ACB9JKS9</accession>
<dbReference type="EMBL" id="CM042020">
    <property type="protein sequence ID" value="KAI3820360.1"/>
    <property type="molecule type" value="Genomic_DNA"/>
</dbReference>
<keyword evidence="2" id="KW-1185">Reference proteome</keyword>
<gene>
    <name evidence="1" type="ORF">L1987_07906</name>
</gene>
<sequence>MKVTETVGSRDPVKEDEELEEGEFREVRMEVEDQEGDQYGEGGVQGDSVSVEPISDTWYEVCSRDDNLHGDTNPTALKKSVKGNKFILGRAHKKKIQIKELERPRKRSRKEMGKDPFDLDYLLGLGQNLKGGGGMSSTSAKVNEASGEKGIDLNVRADSESQIDGEADRTGQNEGSESEGSRSNLGEPPDEEMDKELQATIEVGMMVGARLQNCGQLVLDSIREEGNNAAQL</sequence>
<protein>
    <submittedName>
        <fullName evidence="1">Uncharacterized protein</fullName>
    </submittedName>
</protein>
<comment type="caution">
    <text evidence="1">The sequence shown here is derived from an EMBL/GenBank/DDBJ whole genome shotgun (WGS) entry which is preliminary data.</text>
</comment>
<name>A0ACB9JKS9_9ASTR</name>
<evidence type="ECO:0000313" key="2">
    <source>
        <dbReference type="Proteomes" id="UP001056120"/>
    </source>
</evidence>
<reference evidence="1 2" key="2">
    <citation type="journal article" date="2022" name="Mol. Ecol. Resour.">
        <title>The genomes of chicory, endive, great burdock and yacon provide insights into Asteraceae paleo-polyploidization history and plant inulin production.</title>
        <authorList>
            <person name="Fan W."/>
            <person name="Wang S."/>
            <person name="Wang H."/>
            <person name="Wang A."/>
            <person name="Jiang F."/>
            <person name="Liu H."/>
            <person name="Zhao H."/>
            <person name="Xu D."/>
            <person name="Zhang Y."/>
        </authorList>
    </citation>
    <scope>NUCLEOTIDE SEQUENCE [LARGE SCALE GENOMIC DNA]</scope>
    <source>
        <strain evidence="2">cv. Yunnan</strain>
        <tissue evidence="1">Leaves</tissue>
    </source>
</reference>
<proteinExistence type="predicted"/>
<reference evidence="2" key="1">
    <citation type="journal article" date="2022" name="Mol. Ecol. Resour.">
        <title>The genomes of chicory, endive, great burdock and yacon provide insights into Asteraceae palaeo-polyploidization history and plant inulin production.</title>
        <authorList>
            <person name="Fan W."/>
            <person name="Wang S."/>
            <person name="Wang H."/>
            <person name="Wang A."/>
            <person name="Jiang F."/>
            <person name="Liu H."/>
            <person name="Zhao H."/>
            <person name="Xu D."/>
            <person name="Zhang Y."/>
        </authorList>
    </citation>
    <scope>NUCLEOTIDE SEQUENCE [LARGE SCALE GENOMIC DNA]</scope>
    <source>
        <strain evidence="2">cv. Yunnan</strain>
    </source>
</reference>
<organism evidence="1 2">
    <name type="scientific">Smallanthus sonchifolius</name>
    <dbReference type="NCBI Taxonomy" id="185202"/>
    <lineage>
        <taxon>Eukaryota</taxon>
        <taxon>Viridiplantae</taxon>
        <taxon>Streptophyta</taxon>
        <taxon>Embryophyta</taxon>
        <taxon>Tracheophyta</taxon>
        <taxon>Spermatophyta</taxon>
        <taxon>Magnoliopsida</taxon>
        <taxon>eudicotyledons</taxon>
        <taxon>Gunneridae</taxon>
        <taxon>Pentapetalae</taxon>
        <taxon>asterids</taxon>
        <taxon>campanulids</taxon>
        <taxon>Asterales</taxon>
        <taxon>Asteraceae</taxon>
        <taxon>Asteroideae</taxon>
        <taxon>Heliantheae alliance</taxon>
        <taxon>Millerieae</taxon>
        <taxon>Smallanthus</taxon>
    </lineage>
</organism>
<evidence type="ECO:0000313" key="1">
    <source>
        <dbReference type="EMBL" id="KAI3820360.1"/>
    </source>
</evidence>